<accession>A0ABY2TMV8</accession>
<feature type="transmembrane region" description="Helical" evidence="2">
    <location>
        <begin position="126"/>
        <end position="143"/>
    </location>
</feature>
<dbReference type="Proteomes" id="UP000310168">
    <property type="component" value="Unassembled WGS sequence"/>
</dbReference>
<keyword evidence="4" id="KW-1185">Reference proteome</keyword>
<sequence length="158" mass="18300">MYFNIRLKAGIFYGAILIGIIFTVFIFVFSPKGFGNLDSKKALLEKRKEKIAELNRQKTRLTNNIERLKSDREYILSYAKTFGYLDSSKNEKIIKIIKDEEVKDISAAPVQKYSSNKEININVKRIIILSFAVFVIFFIICVNRQKYSSNQNQNINNG</sequence>
<reference evidence="3 4" key="1">
    <citation type="journal article" date="2019" name="Anaerobe">
        <title>Brachyspira catarrhinii sp. nov., an anaerobic intestinal spirochaete isolated from vervet monkeys may have been misidentified as Brachyspira aalborgi in previous studies.</title>
        <authorList>
            <person name="Phillips N.D."/>
            <person name="La T."/>
            <person name="Hampson D.J."/>
        </authorList>
    </citation>
    <scope>NUCLEOTIDE SEQUENCE [LARGE SCALE GENOMIC DNA]</scope>
    <source>
        <strain evidence="3 4">Z12</strain>
    </source>
</reference>
<dbReference type="InterPro" id="IPR007060">
    <property type="entry name" value="FtsL/DivIC"/>
</dbReference>
<evidence type="ECO:0000256" key="2">
    <source>
        <dbReference type="SAM" id="Phobius"/>
    </source>
</evidence>
<evidence type="ECO:0000313" key="3">
    <source>
        <dbReference type="EMBL" id="TKZ27923.1"/>
    </source>
</evidence>
<protein>
    <submittedName>
        <fullName evidence="3">Septum formation initiator family protein</fullName>
    </submittedName>
</protein>
<feature type="transmembrane region" description="Helical" evidence="2">
    <location>
        <begin position="12"/>
        <end position="30"/>
    </location>
</feature>
<evidence type="ECO:0000313" key="4">
    <source>
        <dbReference type="Proteomes" id="UP000310168"/>
    </source>
</evidence>
<gene>
    <name evidence="3" type="ORF">EZH24_11850</name>
</gene>
<organism evidence="3 4">
    <name type="scientific">Brachyspira catarrhinii</name>
    <dbReference type="NCBI Taxonomy" id="2528966"/>
    <lineage>
        <taxon>Bacteria</taxon>
        <taxon>Pseudomonadati</taxon>
        <taxon>Spirochaetota</taxon>
        <taxon>Spirochaetia</taxon>
        <taxon>Brachyspirales</taxon>
        <taxon>Brachyspiraceae</taxon>
        <taxon>Brachyspira</taxon>
    </lineage>
</organism>
<keyword evidence="1" id="KW-0175">Coiled coil</keyword>
<keyword evidence="2" id="KW-1133">Transmembrane helix</keyword>
<evidence type="ECO:0000256" key="1">
    <source>
        <dbReference type="SAM" id="Coils"/>
    </source>
</evidence>
<dbReference type="Pfam" id="PF04977">
    <property type="entry name" value="DivIC"/>
    <property type="match status" value="1"/>
</dbReference>
<comment type="caution">
    <text evidence="3">The sequence shown here is derived from an EMBL/GenBank/DDBJ whole genome shotgun (WGS) entry which is preliminary data.</text>
</comment>
<dbReference type="EMBL" id="SJDU01000502">
    <property type="protein sequence ID" value="TKZ27923.1"/>
    <property type="molecule type" value="Genomic_DNA"/>
</dbReference>
<keyword evidence="2" id="KW-0472">Membrane</keyword>
<proteinExistence type="predicted"/>
<name>A0ABY2TMV8_9SPIR</name>
<dbReference type="RefSeq" id="WP_137999283.1">
    <property type="nucleotide sequence ID" value="NZ_SJDU01000502.1"/>
</dbReference>
<feature type="coiled-coil region" evidence="1">
    <location>
        <begin position="37"/>
        <end position="71"/>
    </location>
</feature>
<keyword evidence="2" id="KW-0812">Transmembrane</keyword>